<dbReference type="SUPFAM" id="SSF48179">
    <property type="entry name" value="6-phosphogluconate dehydrogenase C-terminal domain-like"/>
    <property type="match status" value="1"/>
</dbReference>
<dbReference type="InterPro" id="IPR006108">
    <property type="entry name" value="3HC_DH_C"/>
</dbReference>
<dbReference type="Pfam" id="PF00725">
    <property type="entry name" value="3HCDH"/>
    <property type="match status" value="1"/>
</dbReference>
<comment type="caution">
    <text evidence="8">The sequence shown here is derived from an EMBL/GenBank/DDBJ whole genome shotgun (WGS) entry which is preliminary data.</text>
</comment>
<dbReference type="AlphaFoldDB" id="A0A7W5Y166"/>
<evidence type="ECO:0000256" key="2">
    <source>
        <dbReference type="ARBA" id="ARBA00009463"/>
    </source>
</evidence>
<evidence type="ECO:0000313" key="8">
    <source>
        <dbReference type="EMBL" id="MBB3667868.1"/>
    </source>
</evidence>
<dbReference type="FunFam" id="3.40.50.720:FF:000009">
    <property type="entry name" value="Fatty oxidation complex, alpha subunit"/>
    <property type="match status" value="1"/>
</dbReference>
<dbReference type="PIRSF" id="PIRSF000105">
    <property type="entry name" value="HCDH"/>
    <property type="match status" value="1"/>
</dbReference>
<dbReference type="Gene3D" id="1.10.1040.10">
    <property type="entry name" value="N-(1-d-carboxylethyl)-l-norvaline Dehydrogenase, domain 2"/>
    <property type="match status" value="1"/>
</dbReference>
<feature type="binding site" evidence="5">
    <location>
        <position position="114"/>
    </location>
    <ligand>
        <name>NAD(+)</name>
        <dbReference type="ChEBI" id="CHEBI:57540"/>
    </ligand>
</feature>
<evidence type="ECO:0000313" key="9">
    <source>
        <dbReference type="Proteomes" id="UP000547528"/>
    </source>
</evidence>
<feature type="binding site" evidence="5">
    <location>
        <position position="109"/>
    </location>
    <ligand>
        <name>NAD(+)</name>
        <dbReference type="ChEBI" id="CHEBI:57540"/>
    </ligand>
</feature>
<feature type="domain" description="3-hydroxyacyl-CoA dehydrogenase C-terminal" evidence="6">
    <location>
        <begin position="203"/>
        <end position="298"/>
    </location>
</feature>
<dbReference type="PANTHER" id="PTHR48075">
    <property type="entry name" value="3-HYDROXYACYL-COA DEHYDROGENASE FAMILY PROTEIN"/>
    <property type="match status" value="1"/>
</dbReference>
<dbReference type="InterPro" id="IPR006176">
    <property type="entry name" value="3-OHacyl-CoA_DH_NAD-bd"/>
</dbReference>
<sequence length="299" mass="31824">MSEPANHQPTETAQPTVEVPARVGVLGGGRMGAGIAHAFLISGAEEVVVVDVNEAGAEAARQRIEADLQASLERGKITGEHNDFAERLTVSTAYANFARCGLVVEAVPEDQGLKVAALTRVEQQLGDDAYLATNTSSLSVSDLAKNLQRPDRFCGLHFFNPVPASKLVEVVLAEQTSQQLAEEASQWVQQLGKTPVVVSDSPGFASSRLGVAIGLEAIRMVEDGVADPKAIDDAMVLGYKFPIGPLALTDLVGLDVRLGIAEYLHSELGGRFAPPQLMRDMVARGELGRKTGQGFFTYE</sequence>
<reference evidence="8 9" key="1">
    <citation type="submission" date="2020-08" db="EMBL/GenBank/DDBJ databases">
        <title>Sequencing the genomes of 1000 actinobacteria strains.</title>
        <authorList>
            <person name="Klenk H.-P."/>
        </authorList>
    </citation>
    <scope>NUCLEOTIDE SEQUENCE [LARGE SCALE GENOMIC DNA]</scope>
    <source>
        <strain evidence="8 9">DSM 28238</strain>
    </source>
</reference>
<keyword evidence="3 8" id="KW-0560">Oxidoreductase</keyword>
<dbReference type="InterPro" id="IPR036291">
    <property type="entry name" value="NAD(P)-bd_dom_sf"/>
</dbReference>
<proteinExistence type="inferred from homology"/>
<dbReference type="GO" id="GO:0008691">
    <property type="term" value="F:3-hydroxybutyryl-CoA dehydrogenase activity"/>
    <property type="evidence" value="ECO:0007669"/>
    <property type="project" value="UniProtKB-EC"/>
</dbReference>
<evidence type="ECO:0000256" key="3">
    <source>
        <dbReference type="ARBA" id="ARBA00023002"/>
    </source>
</evidence>
<feature type="binding site" evidence="5">
    <location>
        <position position="160"/>
    </location>
    <ligand>
        <name>NAD(+)</name>
        <dbReference type="ChEBI" id="CHEBI:57540"/>
    </ligand>
</feature>
<dbReference type="Proteomes" id="UP000547528">
    <property type="component" value="Unassembled WGS sequence"/>
</dbReference>
<evidence type="ECO:0000256" key="4">
    <source>
        <dbReference type="PIRSR" id="PIRSR000105-1"/>
    </source>
</evidence>
<dbReference type="InterPro" id="IPR008927">
    <property type="entry name" value="6-PGluconate_DH-like_C_sf"/>
</dbReference>
<evidence type="ECO:0000256" key="1">
    <source>
        <dbReference type="ARBA" id="ARBA00005086"/>
    </source>
</evidence>
<feature type="site" description="Important for catalytic activity" evidence="4">
    <location>
        <position position="157"/>
    </location>
</feature>
<keyword evidence="9" id="KW-1185">Reference proteome</keyword>
<name>A0A7W5Y166_9MICC</name>
<accession>A0A7W5Y166</accession>
<dbReference type="InterPro" id="IPR022694">
    <property type="entry name" value="3-OHacyl-CoA_DH"/>
</dbReference>
<comment type="pathway">
    <text evidence="1">Lipid metabolism; butanoate metabolism.</text>
</comment>
<feature type="domain" description="3-hydroxyacyl-CoA dehydrogenase NAD binding" evidence="7">
    <location>
        <begin position="23"/>
        <end position="200"/>
    </location>
</feature>
<evidence type="ECO:0000259" key="6">
    <source>
        <dbReference type="Pfam" id="PF00725"/>
    </source>
</evidence>
<dbReference type="GO" id="GO:0070403">
    <property type="term" value="F:NAD+ binding"/>
    <property type="evidence" value="ECO:0007669"/>
    <property type="project" value="InterPro"/>
</dbReference>
<organism evidence="8 9">
    <name type="scientific">Garicola koreensis</name>
    <dbReference type="NCBI Taxonomy" id="1262554"/>
    <lineage>
        <taxon>Bacteria</taxon>
        <taxon>Bacillati</taxon>
        <taxon>Actinomycetota</taxon>
        <taxon>Actinomycetes</taxon>
        <taxon>Micrococcales</taxon>
        <taxon>Micrococcaceae</taxon>
        <taxon>Garicola</taxon>
    </lineage>
</organism>
<dbReference type="EC" id="1.1.1.157" evidence="8"/>
<feature type="binding site" evidence="5">
    <location>
        <position position="136"/>
    </location>
    <ligand>
        <name>NAD(+)</name>
        <dbReference type="ChEBI" id="CHEBI:57540"/>
    </ligand>
</feature>
<feature type="binding site" evidence="5">
    <location>
        <begin position="27"/>
        <end position="32"/>
    </location>
    <ligand>
        <name>NAD(+)</name>
        <dbReference type="ChEBI" id="CHEBI:57540"/>
    </ligand>
</feature>
<dbReference type="Gene3D" id="3.40.50.720">
    <property type="entry name" value="NAD(P)-binding Rossmann-like Domain"/>
    <property type="match status" value="1"/>
</dbReference>
<dbReference type="GO" id="GO:0006635">
    <property type="term" value="P:fatty acid beta-oxidation"/>
    <property type="evidence" value="ECO:0007669"/>
    <property type="project" value="TreeGrafter"/>
</dbReference>
<feature type="binding site" evidence="5">
    <location>
        <position position="290"/>
    </location>
    <ligand>
        <name>NAD(+)</name>
        <dbReference type="ChEBI" id="CHEBI:57540"/>
    </ligand>
</feature>
<dbReference type="Pfam" id="PF02737">
    <property type="entry name" value="3HCDH_N"/>
    <property type="match status" value="1"/>
</dbReference>
<dbReference type="SUPFAM" id="SSF51735">
    <property type="entry name" value="NAD(P)-binding Rossmann-fold domains"/>
    <property type="match status" value="1"/>
</dbReference>
<feature type="binding site" evidence="5">
    <location>
        <position position="51"/>
    </location>
    <ligand>
        <name>NAD(+)</name>
        <dbReference type="ChEBI" id="CHEBI:57540"/>
    </ligand>
</feature>
<gene>
    <name evidence="8" type="ORF">FHX47_001490</name>
</gene>
<evidence type="ECO:0000259" key="7">
    <source>
        <dbReference type="Pfam" id="PF02737"/>
    </source>
</evidence>
<keyword evidence="5" id="KW-0520">NAD</keyword>
<dbReference type="RefSeq" id="WP_183358284.1">
    <property type="nucleotide sequence ID" value="NZ_BAABKR010000016.1"/>
</dbReference>
<dbReference type="EMBL" id="JACIBT010000004">
    <property type="protein sequence ID" value="MBB3667868.1"/>
    <property type="molecule type" value="Genomic_DNA"/>
</dbReference>
<evidence type="ECO:0000256" key="5">
    <source>
        <dbReference type="PIRSR" id="PIRSR000105-2"/>
    </source>
</evidence>
<comment type="similarity">
    <text evidence="2">Belongs to the 3-hydroxyacyl-CoA dehydrogenase family.</text>
</comment>
<dbReference type="PANTHER" id="PTHR48075:SF5">
    <property type="entry name" value="3-HYDROXYBUTYRYL-COA DEHYDROGENASE"/>
    <property type="match status" value="1"/>
</dbReference>
<protein>
    <submittedName>
        <fullName evidence="8">3-hydroxybutyryl-CoA dehydrogenase</fullName>
        <ecNumber evidence="8">1.1.1.157</ecNumber>
    </submittedName>
</protein>
<dbReference type="InterPro" id="IPR013328">
    <property type="entry name" value="6PGD_dom2"/>
</dbReference>